<feature type="domain" description="GST C-terminal" evidence="3">
    <location>
        <begin position="140"/>
        <end position="277"/>
    </location>
</feature>
<dbReference type="SFLD" id="SFLDG00358">
    <property type="entry name" value="Main_(cytGST)"/>
    <property type="match status" value="1"/>
</dbReference>
<dbReference type="SUPFAM" id="SSF47616">
    <property type="entry name" value="GST C-terminal domain-like"/>
    <property type="match status" value="1"/>
</dbReference>
<evidence type="ECO:0000256" key="1">
    <source>
        <dbReference type="ARBA" id="ARBA00023002"/>
    </source>
</evidence>
<dbReference type="GO" id="GO:0045174">
    <property type="term" value="F:glutathione dehydrogenase (ascorbate) activity"/>
    <property type="evidence" value="ECO:0007669"/>
    <property type="project" value="UniProtKB-ARBA"/>
</dbReference>
<dbReference type="PROSITE" id="PS50404">
    <property type="entry name" value="GST_NTER"/>
    <property type="match status" value="1"/>
</dbReference>
<gene>
    <name evidence="4" type="ORF">TCHU04912_LOCUS21953</name>
</gene>
<dbReference type="InterPro" id="IPR004045">
    <property type="entry name" value="Glutathione_S-Trfase_N"/>
</dbReference>
<protein>
    <recommendedName>
        <fullName evidence="5">Glutathione transferase</fullName>
    </recommendedName>
</protein>
<dbReference type="PROSITE" id="PS51354">
    <property type="entry name" value="GLUTAREDOXIN_2"/>
    <property type="match status" value="1"/>
</dbReference>
<dbReference type="InterPro" id="IPR040079">
    <property type="entry name" value="Glutathione_S-Trfase"/>
</dbReference>
<evidence type="ECO:0000313" key="4">
    <source>
        <dbReference type="EMBL" id="CAD9228172.1"/>
    </source>
</evidence>
<sequence length="334" mass="37080">MEVKAAQQPGDDLWHPSWEPAAGEATIRARSAPQDVKLFCSWFCPFAQRAWIALEEKGAPYEYVEINPYEVDAREPGGYTKKQLPLEEKARRNGTAFLAASPRGLVPAIQAGGGRRVWESLPLVEFAHEGLPGAPLLPDDPYQRALVRIWSEHSTSRMQRAFYTLMMEQNPSAERRAELEDNFFRETTALAEAMAPLSNGPFFLGKHFSMVDIALAPFWQRFLWVGTHYLGLTFPETPAFSRMASWWEACLARPSVAATIVCRPRLISSYSQYVRGLGTSDCAKNIMGDKATGGKEASGMQYILNACQRVHSTCALVALSAFVSGAALGAWRRT</sequence>
<accession>A0A7S1T880</accession>
<dbReference type="Pfam" id="PF13409">
    <property type="entry name" value="GST_N_2"/>
    <property type="match status" value="1"/>
</dbReference>
<dbReference type="PRINTS" id="PR01625">
    <property type="entry name" value="GSTRNSFRASEO"/>
</dbReference>
<dbReference type="InterPro" id="IPR010987">
    <property type="entry name" value="Glutathione-S-Trfase_C-like"/>
</dbReference>
<feature type="domain" description="GST N-terminal" evidence="2">
    <location>
        <begin position="34"/>
        <end position="135"/>
    </location>
</feature>
<dbReference type="CDD" id="cd00570">
    <property type="entry name" value="GST_N_family"/>
    <property type="match status" value="1"/>
</dbReference>
<dbReference type="AlphaFoldDB" id="A0A7S1T880"/>
<dbReference type="InterPro" id="IPR041695">
    <property type="entry name" value="GST_C_5"/>
</dbReference>
<dbReference type="PANTHER" id="PTHR43968">
    <property type="match status" value="1"/>
</dbReference>
<dbReference type="SUPFAM" id="SSF52833">
    <property type="entry name" value="Thioredoxin-like"/>
    <property type="match status" value="1"/>
</dbReference>
<dbReference type="Gene3D" id="3.40.30.10">
    <property type="entry name" value="Glutaredoxin"/>
    <property type="match status" value="1"/>
</dbReference>
<dbReference type="PROSITE" id="PS50405">
    <property type="entry name" value="GST_CTER"/>
    <property type="match status" value="1"/>
</dbReference>
<dbReference type="InterPro" id="IPR036249">
    <property type="entry name" value="Thioredoxin-like_sf"/>
</dbReference>
<dbReference type="CDD" id="cd00299">
    <property type="entry name" value="GST_C_family"/>
    <property type="match status" value="1"/>
</dbReference>
<dbReference type="InterPro" id="IPR036282">
    <property type="entry name" value="Glutathione-S-Trfase_C_sf"/>
</dbReference>
<keyword evidence="1" id="KW-0560">Oxidoreductase</keyword>
<dbReference type="SFLD" id="SFLDS00019">
    <property type="entry name" value="Glutathione_Transferase_(cytos"/>
    <property type="match status" value="1"/>
</dbReference>
<dbReference type="Pfam" id="PF16865">
    <property type="entry name" value="GST_C_5"/>
    <property type="match status" value="1"/>
</dbReference>
<proteinExistence type="predicted"/>
<evidence type="ECO:0000259" key="2">
    <source>
        <dbReference type="PROSITE" id="PS50404"/>
    </source>
</evidence>
<organism evidence="4">
    <name type="scientific">Tetraselmis chuii</name>
    <dbReference type="NCBI Taxonomy" id="63592"/>
    <lineage>
        <taxon>Eukaryota</taxon>
        <taxon>Viridiplantae</taxon>
        <taxon>Chlorophyta</taxon>
        <taxon>core chlorophytes</taxon>
        <taxon>Chlorodendrophyceae</taxon>
        <taxon>Chlorodendrales</taxon>
        <taxon>Chlorodendraceae</taxon>
        <taxon>Tetraselmis</taxon>
    </lineage>
</organism>
<evidence type="ECO:0008006" key="5">
    <source>
        <dbReference type="Google" id="ProtNLM"/>
    </source>
</evidence>
<reference evidence="4" key="1">
    <citation type="submission" date="2021-01" db="EMBL/GenBank/DDBJ databases">
        <authorList>
            <person name="Corre E."/>
            <person name="Pelletier E."/>
            <person name="Niang G."/>
            <person name="Scheremetjew M."/>
            <person name="Finn R."/>
            <person name="Kale V."/>
            <person name="Holt S."/>
            <person name="Cochrane G."/>
            <person name="Meng A."/>
            <person name="Brown T."/>
            <person name="Cohen L."/>
        </authorList>
    </citation>
    <scope>NUCLEOTIDE SEQUENCE</scope>
    <source>
        <strain evidence="4">PLY429</strain>
    </source>
</reference>
<dbReference type="InterPro" id="IPR005442">
    <property type="entry name" value="GST_omega"/>
</dbReference>
<dbReference type="GO" id="GO:0004364">
    <property type="term" value="F:glutathione transferase activity"/>
    <property type="evidence" value="ECO:0007669"/>
    <property type="project" value="InterPro"/>
</dbReference>
<dbReference type="EMBL" id="HBGG01042472">
    <property type="protein sequence ID" value="CAD9228172.1"/>
    <property type="molecule type" value="Transcribed_RNA"/>
</dbReference>
<dbReference type="Gene3D" id="1.20.1050.10">
    <property type="match status" value="1"/>
</dbReference>
<dbReference type="InterPro" id="IPR050983">
    <property type="entry name" value="GST_Omega/HSP26"/>
</dbReference>
<dbReference type="PANTHER" id="PTHR43968:SF6">
    <property type="entry name" value="GLUTATHIONE S-TRANSFERASE OMEGA"/>
    <property type="match status" value="1"/>
</dbReference>
<name>A0A7S1T880_9CHLO</name>
<dbReference type="GO" id="GO:0005737">
    <property type="term" value="C:cytoplasm"/>
    <property type="evidence" value="ECO:0007669"/>
    <property type="project" value="InterPro"/>
</dbReference>
<evidence type="ECO:0000259" key="3">
    <source>
        <dbReference type="PROSITE" id="PS50405"/>
    </source>
</evidence>